<evidence type="ECO:0000313" key="1">
    <source>
        <dbReference type="EMBL" id="ROW04268.1"/>
    </source>
</evidence>
<dbReference type="EMBL" id="LJZO01000002">
    <property type="protein sequence ID" value="ROW04268.1"/>
    <property type="molecule type" value="Genomic_DNA"/>
</dbReference>
<protein>
    <submittedName>
        <fullName evidence="1">Uncharacterized protein</fullName>
    </submittedName>
</protein>
<name>A0A423WLI1_CYTCH</name>
<gene>
    <name evidence="1" type="ORF">VSDG_01135</name>
</gene>
<sequence length="138" mass="14738">MVFGIRVSYHDAQMAGSKNFRQRPPICTCTACFDKEEHEEVRAACQSPAKELRIPHGDYHVPNPFSRLRGHTGAARHAHNTPGVSLLGRTLSGQSVATVASARPLRTAAQDVPRTSGGVEGVVDEVLQATEGGKHASA</sequence>
<accession>A0A423WLI1</accession>
<dbReference type="OrthoDB" id="5192584at2759"/>
<organism evidence="1 2">
    <name type="scientific">Cytospora chrysosperma</name>
    <name type="common">Cytospora canker fungus</name>
    <name type="synonym">Sphaeria chrysosperma</name>
    <dbReference type="NCBI Taxonomy" id="252740"/>
    <lineage>
        <taxon>Eukaryota</taxon>
        <taxon>Fungi</taxon>
        <taxon>Dikarya</taxon>
        <taxon>Ascomycota</taxon>
        <taxon>Pezizomycotina</taxon>
        <taxon>Sordariomycetes</taxon>
        <taxon>Sordariomycetidae</taxon>
        <taxon>Diaporthales</taxon>
        <taxon>Cytosporaceae</taxon>
        <taxon>Cytospora</taxon>
    </lineage>
</organism>
<comment type="caution">
    <text evidence="1">The sequence shown here is derived from an EMBL/GenBank/DDBJ whole genome shotgun (WGS) entry which is preliminary data.</text>
</comment>
<keyword evidence="2" id="KW-1185">Reference proteome</keyword>
<dbReference type="AlphaFoldDB" id="A0A423WLI1"/>
<reference evidence="1 2" key="1">
    <citation type="submission" date="2015-09" db="EMBL/GenBank/DDBJ databases">
        <title>Host preference determinants of Valsa canker pathogens revealed by comparative genomics.</title>
        <authorList>
            <person name="Yin Z."/>
            <person name="Huang L."/>
        </authorList>
    </citation>
    <scope>NUCLEOTIDE SEQUENCE [LARGE SCALE GENOMIC DNA]</scope>
    <source>
        <strain evidence="1 2">YSFL</strain>
    </source>
</reference>
<evidence type="ECO:0000313" key="2">
    <source>
        <dbReference type="Proteomes" id="UP000284375"/>
    </source>
</evidence>
<proteinExistence type="predicted"/>
<dbReference type="Proteomes" id="UP000284375">
    <property type="component" value="Unassembled WGS sequence"/>
</dbReference>